<protein>
    <submittedName>
        <fullName evidence="1">Uncharacterized protein</fullName>
    </submittedName>
</protein>
<proteinExistence type="predicted"/>
<name>A0ABM8BXE2_9MOLU</name>
<reference evidence="1 2" key="1">
    <citation type="journal article" date="2022" name="Front. Microbiol.">
        <title>Male-killing mechanisms vary between Spiroplasma species.</title>
        <authorList>
            <person name="Arai H."/>
            <person name="Inoue M."/>
            <person name="Kageyama D."/>
        </authorList>
    </citation>
    <scope>NUCLEOTIDE SEQUENCE [LARGE SCALE GENOMIC DNA]</scope>
    <source>
        <strain evidence="2">sHm</strain>
    </source>
</reference>
<accession>A0ABM8BXE2</accession>
<dbReference type="Proteomes" id="UP001163387">
    <property type="component" value="Chromosome"/>
</dbReference>
<keyword evidence="2" id="KW-1185">Reference proteome</keyword>
<gene>
    <name evidence="1" type="ORF">SHM_21840</name>
</gene>
<evidence type="ECO:0000313" key="2">
    <source>
        <dbReference type="Proteomes" id="UP001163387"/>
    </source>
</evidence>
<dbReference type="RefSeq" id="WP_281748285.1">
    <property type="nucleotide sequence ID" value="NZ_AP026933.1"/>
</dbReference>
<organism evidence="1 2">
    <name type="scientific">Spiroplasma ixodetis</name>
    <dbReference type="NCBI Taxonomy" id="2141"/>
    <lineage>
        <taxon>Bacteria</taxon>
        <taxon>Bacillati</taxon>
        <taxon>Mycoplasmatota</taxon>
        <taxon>Mollicutes</taxon>
        <taxon>Entomoplasmatales</taxon>
        <taxon>Spiroplasmataceae</taxon>
        <taxon>Spiroplasma</taxon>
    </lineage>
</organism>
<sequence>MKNLLSMLVVSTLVGTSASNLKPVFTNNVVSHGLKSNKLNNKDIIITNENNNPFTPKKIENQLNKETVITSEIAQNGDIYVGTYSGWNGNPF</sequence>
<dbReference type="EMBL" id="AP026933">
    <property type="protein sequence ID" value="BDT04538.1"/>
    <property type="molecule type" value="Genomic_DNA"/>
</dbReference>
<evidence type="ECO:0000313" key="1">
    <source>
        <dbReference type="EMBL" id="BDT04538.1"/>
    </source>
</evidence>